<feature type="transmembrane region" description="Helical" evidence="1">
    <location>
        <begin position="73"/>
        <end position="95"/>
    </location>
</feature>
<evidence type="ECO:0000313" key="3">
    <source>
        <dbReference type="EMBL" id="VFT81295.1"/>
    </source>
</evidence>
<dbReference type="OrthoDB" id="78977at2759"/>
<keyword evidence="1" id="KW-1133">Transmembrane helix</keyword>
<sequence length="364" mass="40845">MDSEMDDVALIMAGLVTFHWRRLEYLFDLKLWILRSDLCIPPALSSTQVMSRSLSSGKRHLLDENVHLILKHLGAGLGVLYALLAIVGSVSYFHLSSVNMANDMFWANYNMTGTHVFIADWLNEQLILGVSNMTFAMDIDEINQNGPFDQTSANVQSAGNFGALMQYSQLNTIEATISGLRSTDAAAVPWIFTQYCFLDFGQQWELANSATRLQRCKSNMTSNGAVFMESILRNINFHHFYEAVGRSFDVAITNELRQSSAGLKWLGMVSNPMKAPLADEWQNFKRIGLVNTYTVTNMYGSEYPFTLQYGNSSFRQAKQSTHKMYWGFANDLAALTQNGSGITGLSLIRIRNDAEYYASHSSCQ</sequence>
<evidence type="ECO:0000313" key="2">
    <source>
        <dbReference type="EMBL" id="KAF0713893.1"/>
    </source>
</evidence>
<proteinExistence type="predicted"/>
<dbReference type="AlphaFoldDB" id="A0A485KF17"/>
<gene>
    <name evidence="3" type="primary">Aste57867_4169</name>
    <name evidence="2" type="ORF">As57867_004158</name>
    <name evidence="3" type="ORF">ASTE57867_4169</name>
</gene>
<dbReference type="EMBL" id="CAADRA010000907">
    <property type="protein sequence ID" value="VFT81295.1"/>
    <property type="molecule type" value="Genomic_DNA"/>
</dbReference>
<keyword evidence="1" id="KW-0472">Membrane</keyword>
<keyword evidence="4" id="KW-1185">Reference proteome</keyword>
<reference evidence="2" key="2">
    <citation type="submission" date="2019-06" db="EMBL/GenBank/DDBJ databases">
        <title>Genomics analysis of Aphanomyces spp. identifies a new class of oomycete effector associated with host adaptation.</title>
        <authorList>
            <person name="Gaulin E."/>
        </authorList>
    </citation>
    <scope>NUCLEOTIDE SEQUENCE</scope>
    <source>
        <strain evidence="2">CBS 578.67</strain>
    </source>
</reference>
<name>A0A485KF17_9STRA</name>
<reference evidence="3 4" key="1">
    <citation type="submission" date="2019-03" db="EMBL/GenBank/DDBJ databases">
        <authorList>
            <person name="Gaulin E."/>
            <person name="Dumas B."/>
        </authorList>
    </citation>
    <scope>NUCLEOTIDE SEQUENCE [LARGE SCALE GENOMIC DNA]</scope>
    <source>
        <strain evidence="3">CBS 568.67</strain>
    </source>
</reference>
<organism evidence="3 4">
    <name type="scientific">Aphanomyces stellatus</name>
    <dbReference type="NCBI Taxonomy" id="120398"/>
    <lineage>
        <taxon>Eukaryota</taxon>
        <taxon>Sar</taxon>
        <taxon>Stramenopiles</taxon>
        <taxon>Oomycota</taxon>
        <taxon>Saprolegniomycetes</taxon>
        <taxon>Saprolegniales</taxon>
        <taxon>Verrucalvaceae</taxon>
        <taxon>Aphanomyces</taxon>
    </lineage>
</organism>
<evidence type="ECO:0000313" key="4">
    <source>
        <dbReference type="Proteomes" id="UP000332933"/>
    </source>
</evidence>
<dbReference type="EMBL" id="VJMH01000907">
    <property type="protein sequence ID" value="KAF0713893.1"/>
    <property type="molecule type" value="Genomic_DNA"/>
</dbReference>
<dbReference type="Proteomes" id="UP000332933">
    <property type="component" value="Unassembled WGS sequence"/>
</dbReference>
<keyword evidence="1" id="KW-0812">Transmembrane</keyword>
<protein>
    <submittedName>
        <fullName evidence="3">Aste57867_4169 protein</fullName>
    </submittedName>
</protein>
<accession>A0A485KF17</accession>
<evidence type="ECO:0000256" key="1">
    <source>
        <dbReference type="SAM" id="Phobius"/>
    </source>
</evidence>